<evidence type="ECO:0008006" key="12">
    <source>
        <dbReference type="Google" id="ProtNLM"/>
    </source>
</evidence>
<dbReference type="GO" id="GO:0007165">
    <property type="term" value="P:signal transduction"/>
    <property type="evidence" value="ECO:0007669"/>
    <property type="project" value="UniProtKB-KW"/>
</dbReference>
<evidence type="ECO:0000256" key="6">
    <source>
        <dbReference type="ARBA" id="ARBA00022989"/>
    </source>
</evidence>
<dbReference type="GO" id="GO:0004984">
    <property type="term" value="F:olfactory receptor activity"/>
    <property type="evidence" value="ECO:0007669"/>
    <property type="project" value="InterPro"/>
</dbReference>
<dbReference type="GO" id="GO:0005886">
    <property type="term" value="C:plasma membrane"/>
    <property type="evidence" value="ECO:0007669"/>
    <property type="project" value="UniProtKB-SubCell"/>
</dbReference>
<keyword evidence="9" id="KW-0807">Transducer</keyword>
<evidence type="ECO:0000313" key="10">
    <source>
        <dbReference type="EMBL" id="GFG30447.1"/>
    </source>
</evidence>
<evidence type="ECO:0000256" key="5">
    <source>
        <dbReference type="ARBA" id="ARBA00022725"/>
    </source>
</evidence>
<dbReference type="EMBL" id="BLKM01000221">
    <property type="protein sequence ID" value="GFG30447.1"/>
    <property type="molecule type" value="Genomic_DNA"/>
</dbReference>
<protein>
    <recommendedName>
        <fullName evidence="12">Odorant receptor</fullName>
    </recommendedName>
</protein>
<accession>A0A6L2PK46</accession>
<keyword evidence="6" id="KW-1133">Transmembrane helix</keyword>
<keyword evidence="7" id="KW-0472">Membrane</keyword>
<dbReference type="InterPro" id="IPR004117">
    <property type="entry name" value="7tm6_olfct_rcpt"/>
</dbReference>
<dbReference type="InParanoid" id="A0A6L2PK46"/>
<evidence type="ECO:0000256" key="1">
    <source>
        <dbReference type="ARBA" id="ARBA00004651"/>
    </source>
</evidence>
<sequence>SDMVGEAAYSCDWYNEPIKFQRSIMIILMRTKRPVQISMRPLGTLSLEMFAT</sequence>
<keyword evidence="4" id="KW-0812">Transmembrane</keyword>
<reference evidence="11" key="1">
    <citation type="submission" date="2020-01" db="EMBL/GenBank/DDBJ databases">
        <title>Draft genome sequence of the Termite Coptotermes fromosanus.</title>
        <authorList>
            <person name="Itakura S."/>
            <person name="Yosikawa Y."/>
            <person name="Umezawa K."/>
        </authorList>
    </citation>
    <scope>NUCLEOTIDE SEQUENCE [LARGE SCALE GENOMIC DNA]</scope>
</reference>
<evidence type="ECO:0000256" key="9">
    <source>
        <dbReference type="ARBA" id="ARBA00023224"/>
    </source>
</evidence>
<name>A0A6L2PK46_COPFO</name>
<evidence type="ECO:0000256" key="7">
    <source>
        <dbReference type="ARBA" id="ARBA00023136"/>
    </source>
</evidence>
<keyword evidence="3" id="KW-0716">Sensory transduction</keyword>
<dbReference type="Pfam" id="PF02949">
    <property type="entry name" value="7tm_6"/>
    <property type="match status" value="1"/>
</dbReference>
<comment type="subcellular location">
    <subcellularLocation>
        <location evidence="1">Cell membrane</location>
        <topology evidence="1">Multi-pass membrane protein</topology>
    </subcellularLocation>
</comment>
<evidence type="ECO:0000256" key="8">
    <source>
        <dbReference type="ARBA" id="ARBA00023170"/>
    </source>
</evidence>
<dbReference type="GO" id="GO:0005549">
    <property type="term" value="F:odorant binding"/>
    <property type="evidence" value="ECO:0007669"/>
    <property type="project" value="InterPro"/>
</dbReference>
<keyword evidence="5" id="KW-0552">Olfaction</keyword>
<comment type="caution">
    <text evidence="10">The sequence shown here is derived from an EMBL/GenBank/DDBJ whole genome shotgun (WGS) entry which is preliminary data.</text>
</comment>
<evidence type="ECO:0000256" key="4">
    <source>
        <dbReference type="ARBA" id="ARBA00022692"/>
    </source>
</evidence>
<dbReference type="OrthoDB" id="8191658at2759"/>
<feature type="non-terminal residue" evidence="10">
    <location>
        <position position="52"/>
    </location>
</feature>
<keyword evidence="2" id="KW-1003">Cell membrane</keyword>
<dbReference type="Proteomes" id="UP000502823">
    <property type="component" value="Unassembled WGS sequence"/>
</dbReference>
<dbReference type="AlphaFoldDB" id="A0A6L2PK46"/>
<evidence type="ECO:0000256" key="3">
    <source>
        <dbReference type="ARBA" id="ARBA00022606"/>
    </source>
</evidence>
<dbReference type="PANTHER" id="PTHR21137">
    <property type="entry name" value="ODORANT RECEPTOR"/>
    <property type="match status" value="1"/>
</dbReference>
<dbReference type="PANTHER" id="PTHR21137:SF35">
    <property type="entry name" value="ODORANT RECEPTOR 19A-RELATED"/>
    <property type="match status" value="1"/>
</dbReference>
<feature type="non-terminal residue" evidence="10">
    <location>
        <position position="1"/>
    </location>
</feature>
<organism evidence="10 11">
    <name type="scientific">Coptotermes formosanus</name>
    <name type="common">Formosan subterranean termite</name>
    <dbReference type="NCBI Taxonomy" id="36987"/>
    <lineage>
        <taxon>Eukaryota</taxon>
        <taxon>Metazoa</taxon>
        <taxon>Ecdysozoa</taxon>
        <taxon>Arthropoda</taxon>
        <taxon>Hexapoda</taxon>
        <taxon>Insecta</taxon>
        <taxon>Pterygota</taxon>
        <taxon>Neoptera</taxon>
        <taxon>Polyneoptera</taxon>
        <taxon>Dictyoptera</taxon>
        <taxon>Blattodea</taxon>
        <taxon>Blattoidea</taxon>
        <taxon>Termitoidae</taxon>
        <taxon>Rhinotermitidae</taxon>
        <taxon>Coptotermes</taxon>
    </lineage>
</organism>
<keyword evidence="11" id="KW-1185">Reference proteome</keyword>
<evidence type="ECO:0000256" key="2">
    <source>
        <dbReference type="ARBA" id="ARBA00022475"/>
    </source>
</evidence>
<proteinExistence type="predicted"/>
<gene>
    <name evidence="10" type="ORF">Cfor_03688</name>
</gene>
<evidence type="ECO:0000313" key="11">
    <source>
        <dbReference type="Proteomes" id="UP000502823"/>
    </source>
</evidence>
<keyword evidence="8" id="KW-0675">Receptor</keyword>